<accession>M1PEY4</accession>
<dbReference type="AlphaFoldDB" id="M1PEY4"/>
<keyword evidence="2" id="KW-1185">Reference proteome</keyword>
<reference evidence="2" key="1">
    <citation type="journal article" date="2013" name="Stand. Genomic Sci.">
        <title>Complete genome sequence of Desulfocapsa sulfexigens, a marine deltaproteobacterium specialized in disproportionating inorganic sulfur compounds.</title>
        <authorList>
            <person name="Finster K.W."/>
            <person name="Kjeldsen K.U."/>
            <person name="Kube M."/>
            <person name="Reinhardt R."/>
            <person name="Mussmann M."/>
            <person name="Amann R."/>
            <person name="Schreiber L."/>
        </authorList>
    </citation>
    <scope>NUCLEOTIDE SEQUENCE [LARGE SCALE GENOMIC DNA]</scope>
    <source>
        <strain evidence="2">DSM 10523 / SB164P1</strain>
        <plasmid evidence="2">pDESSD</plasmid>
    </source>
</reference>
<evidence type="ECO:0000313" key="2">
    <source>
        <dbReference type="Proteomes" id="UP000011721"/>
    </source>
</evidence>
<proteinExistence type="predicted"/>
<dbReference type="Proteomes" id="UP000011721">
    <property type="component" value="Plasmid unnamed"/>
</dbReference>
<sequence length="174" mass="19234">MLAAEPENPAIPEWHLAKSTMKECYDGWDVEVTVSGGYETRYYENGPVDGPFGNAVLTVPLYSRKERLSRQQSINKEIEHVAELYADFEEQSASYMALSEEKGLLKKVMIDTGAQGITAYYDLMKEIEKARAKRNSAARKIMMILENCGYVEADKVAGPGSALGGRDQTTPQGG</sequence>
<dbReference type="EMBL" id="CP003986">
    <property type="protein sequence ID" value="AGF80107.1"/>
    <property type="molecule type" value="Genomic_DNA"/>
</dbReference>
<gene>
    <name evidence="1" type="ordered locus">UWK_03598</name>
</gene>
<geneLocation type="plasmid" evidence="2">
    <name>pDESSD</name>
</geneLocation>
<evidence type="ECO:0000313" key="1">
    <source>
        <dbReference type="EMBL" id="AGF80107.1"/>
    </source>
</evidence>
<keyword evidence="1" id="KW-0614">Plasmid</keyword>
<name>M1PEY4_DESSD</name>
<dbReference type="HOGENOM" id="CLU_1537632_0_0_7"/>
<dbReference type="KEGG" id="dsf:UWK_03598"/>
<organism evidence="1 2">
    <name type="scientific">Desulfocapsa sulfexigens (strain DSM 10523 / SB164P1)</name>
    <dbReference type="NCBI Taxonomy" id="1167006"/>
    <lineage>
        <taxon>Bacteria</taxon>
        <taxon>Pseudomonadati</taxon>
        <taxon>Thermodesulfobacteriota</taxon>
        <taxon>Desulfobulbia</taxon>
        <taxon>Desulfobulbales</taxon>
        <taxon>Desulfocapsaceae</taxon>
        <taxon>Desulfocapsa</taxon>
    </lineage>
</organism>
<protein>
    <submittedName>
        <fullName evidence="1">Uncharacterized protein</fullName>
    </submittedName>
</protein>